<feature type="domain" description="Carbamoyl-phosphate synthase small subunit N-terminal" evidence="12">
    <location>
        <begin position="1"/>
        <end position="131"/>
    </location>
</feature>
<dbReference type="FunFam" id="3.50.30.20:FF:000001">
    <property type="entry name" value="Carbamoyl-phosphate synthase small chain"/>
    <property type="match status" value="1"/>
</dbReference>
<dbReference type="InterPro" id="IPR002474">
    <property type="entry name" value="CarbamoylP_synth_ssu_N"/>
</dbReference>
<dbReference type="InterPro" id="IPR050472">
    <property type="entry name" value="Anth_synth/Amidotransfase"/>
</dbReference>
<reference evidence="13" key="1">
    <citation type="submission" date="2022-07" db="EMBL/GenBank/DDBJ databases">
        <authorList>
            <person name="Kouya T."/>
            <person name="Ishiyama Y."/>
        </authorList>
    </citation>
    <scope>NUCLEOTIDE SEQUENCE</scope>
    <source>
        <strain evidence="13">WR16-4</strain>
    </source>
</reference>
<evidence type="ECO:0000256" key="3">
    <source>
        <dbReference type="ARBA" id="ARBA00007800"/>
    </source>
</evidence>
<feature type="active site" description="Nucleophile" evidence="11">
    <location>
        <position position="244"/>
    </location>
</feature>
<sequence>MERYLVLKNGSVYKGHAFGSKKAVNGEVVFSTGMTGYQETITDPSYYGQIMVFTNPLIGNYGITTGDDESLHPQVKAIIAHEIAKYPSNYRCKMTLTRYAEKQDLPGISGIDTRRLTKEIRDQGSMPGVITDDLNHENVNQLFDQKTPNKLSDMTTIENSYPAPNDGPKIAIIDYGIKNSIMKQLSKRHANMVVFQSNVSAKTVLDSYPDAVMLSNGPGDPEKMSDVLPTIQTLEHQLPLMGICFGNQLLALANGAKTYKMKFGHRGFNHAVKDLTTGKCYFTSQNHGYAVDRNSLKGTNLETWFEEINDHTVEGIKVKDCNAFSVQFHPDASPGPHDALYVFDQFFEMIKQSQKK</sequence>
<comment type="caution">
    <text evidence="13">The sequence shown here is derived from an EMBL/GenBank/DDBJ whole genome shotgun (WGS) entry which is preliminary data.</text>
</comment>
<comment type="function">
    <text evidence="11">Small subunit of the glutamine-dependent carbamoyl phosphate synthetase (CPSase). CPSase catalyzes the formation of carbamoyl phosphate from the ammonia moiety of glutamine, carbonate, and phosphate donated by ATP, constituting the first step of 2 biosynthetic pathways, one leading to arginine and/or urea and the other to pyrimidine nucleotides. The small subunit (glutamine amidotransferase) binds and cleaves glutamine to supply the large subunit with the substrate ammonia.</text>
</comment>
<feature type="binding site" evidence="11">
    <location>
        <position position="245"/>
    </location>
    <ligand>
        <name>L-glutamine</name>
        <dbReference type="ChEBI" id="CHEBI:58359"/>
    </ligand>
</feature>
<comment type="pathway">
    <text evidence="2 11">Amino-acid biosynthesis; L-arginine biosynthesis; carbamoyl phosphate from bicarbonate: step 1/1.</text>
</comment>
<organism evidence="13 14">
    <name type="scientific">Philodulcilactobacillus myokoensis</name>
    <dbReference type="NCBI Taxonomy" id="2929573"/>
    <lineage>
        <taxon>Bacteria</taxon>
        <taxon>Bacillati</taxon>
        <taxon>Bacillota</taxon>
        <taxon>Bacilli</taxon>
        <taxon>Lactobacillales</taxon>
        <taxon>Lactobacillaceae</taxon>
        <taxon>Philodulcilactobacillus</taxon>
    </lineage>
</organism>
<feature type="binding site" evidence="11">
    <location>
        <position position="219"/>
    </location>
    <ligand>
        <name>L-glutamine</name>
        <dbReference type="ChEBI" id="CHEBI:58359"/>
    </ligand>
</feature>
<reference evidence="13" key="2">
    <citation type="journal article" date="2023" name="PLoS ONE">
        <title>Philodulcilactobacillus myokoensis gen. nov., sp. nov., a fructophilic, acidophilic, and agar-phobic lactic acid bacterium isolated from fermented vegetable extracts.</title>
        <authorList>
            <person name="Kouya T."/>
            <person name="Ishiyama Y."/>
            <person name="Ohashi S."/>
            <person name="Kumakubo R."/>
            <person name="Yamazaki T."/>
            <person name="Otaki T."/>
        </authorList>
    </citation>
    <scope>NUCLEOTIDE SEQUENCE</scope>
    <source>
        <strain evidence="13">WR16-4</strain>
    </source>
</reference>
<feature type="binding site" evidence="11">
    <location>
        <position position="289"/>
    </location>
    <ligand>
        <name>L-glutamine</name>
        <dbReference type="ChEBI" id="CHEBI:58359"/>
    </ligand>
</feature>
<dbReference type="GO" id="GO:0006541">
    <property type="term" value="P:glutamine metabolic process"/>
    <property type="evidence" value="ECO:0007669"/>
    <property type="project" value="InterPro"/>
</dbReference>
<evidence type="ECO:0000256" key="10">
    <source>
        <dbReference type="ARBA" id="ARBA00049285"/>
    </source>
</evidence>
<keyword evidence="11" id="KW-0055">Arginine biosynthesis</keyword>
<dbReference type="InterPro" id="IPR017926">
    <property type="entry name" value="GATASE"/>
</dbReference>
<dbReference type="InterPro" id="IPR035686">
    <property type="entry name" value="CPSase_GATase1"/>
</dbReference>
<dbReference type="PRINTS" id="PR00097">
    <property type="entry name" value="ANTSNTHASEII"/>
</dbReference>
<dbReference type="GO" id="GO:0006207">
    <property type="term" value="P:'de novo' pyrimidine nucleobase biosynthetic process"/>
    <property type="evidence" value="ECO:0007669"/>
    <property type="project" value="InterPro"/>
</dbReference>
<proteinExistence type="inferred from homology"/>
<dbReference type="Pfam" id="PF00117">
    <property type="entry name" value="GATase"/>
    <property type="match status" value="1"/>
</dbReference>
<comment type="catalytic activity">
    <reaction evidence="10 11">
        <text>L-glutamine + H2O = L-glutamate + NH4(+)</text>
        <dbReference type="Rhea" id="RHEA:15889"/>
        <dbReference type="ChEBI" id="CHEBI:15377"/>
        <dbReference type="ChEBI" id="CHEBI:28938"/>
        <dbReference type="ChEBI" id="CHEBI:29985"/>
        <dbReference type="ChEBI" id="CHEBI:58359"/>
    </reaction>
</comment>
<evidence type="ECO:0000259" key="12">
    <source>
        <dbReference type="SMART" id="SM01097"/>
    </source>
</evidence>
<evidence type="ECO:0000256" key="5">
    <source>
        <dbReference type="ARBA" id="ARBA00022741"/>
    </source>
</evidence>
<protein>
    <recommendedName>
        <fullName evidence="11">Carbamoyl phosphate synthase small chain</fullName>
        <ecNumber evidence="11">6.3.5.5</ecNumber>
    </recommendedName>
    <alternativeName>
        <fullName evidence="11">Carbamoyl phosphate synthetase glutamine chain</fullName>
    </alternativeName>
</protein>
<feature type="binding site" evidence="11">
    <location>
        <position position="288"/>
    </location>
    <ligand>
        <name>L-glutamine</name>
        <dbReference type="ChEBI" id="CHEBI:58359"/>
    </ligand>
</feature>
<dbReference type="GO" id="GO:0006526">
    <property type="term" value="P:L-arginine biosynthetic process"/>
    <property type="evidence" value="ECO:0007669"/>
    <property type="project" value="UniProtKB-UniRule"/>
</dbReference>
<dbReference type="PANTHER" id="PTHR43418:SF7">
    <property type="entry name" value="CARBAMOYL-PHOSPHATE SYNTHASE SMALL CHAIN"/>
    <property type="match status" value="1"/>
</dbReference>
<keyword evidence="5 11" id="KW-0547">Nucleotide-binding</keyword>
<feature type="binding site" evidence="11">
    <location>
        <position position="45"/>
    </location>
    <ligand>
        <name>L-glutamine</name>
        <dbReference type="ChEBI" id="CHEBI:58359"/>
    </ligand>
</feature>
<evidence type="ECO:0000256" key="7">
    <source>
        <dbReference type="ARBA" id="ARBA00022962"/>
    </source>
</evidence>
<keyword evidence="4 11" id="KW-0436">Ligase</keyword>
<keyword evidence="11" id="KW-0028">Amino-acid biosynthesis</keyword>
<feature type="binding site" evidence="11">
    <location>
        <position position="286"/>
    </location>
    <ligand>
        <name>L-glutamine</name>
        <dbReference type="ChEBI" id="CHEBI:58359"/>
    </ligand>
</feature>
<dbReference type="NCBIfam" id="TIGR01368">
    <property type="entry name" value="CPSaseIIsmall"/>
    <property type="match status" value="1"/>
</dbReference>
<evidence type="ECO:0000256" key="2">
    <source>
        <dbReference type="ARBA" id="ARBA00005077"/>
    </source>
</evidence>
<evidence type="ECO:0000256" key="8">
    <source>
        <dbReference type="ARBA" id="ARBA00022975"/>
    </source>
</evidence>
<dbReference type="Pfam" id="PF00988">
    <property type="entry name" value="CPSase_sm_chain"/>
    <property type="match status" value="1"/>
</dbReference>
<keyword evidence="7 11" id="KW-0315">Glutamine amidotransferase</keyword>
<evidence type="ECO:0000313" key="13">
    <source>
        <dbReference type="EMBL" id="GLB47427.1"/>
    </source>
</evidence>
<dbReference type="GO" id="GO:0004088">
    <property type="term" value="F:carbamoyl-phosphate synthase (glutamine-hydrolyzing) activity"/>
    <property type="evidence" value="ECO:0007669"/>
    <property type="project" value="UniProtKB-UniRule"/>
</dbReference>
<dbReference type="EC" id="6.3.5.5" evidence="11"/>
<feature type="active site" evidence="11">
    <location>
        <position position="331"/>
    </location>
</feature>
<feature type="binding site" evidence="11">
    <location>
        <position position="248"/>
    </location>
    <ligand>
        <name>L-glutamine</name>
        <dbReference type="ChEBI" id="CHEBI:58359"/>
    </ligand>
</feature>
<feature type="binding site" evidence="11">
    <location>
        <position position="217"/>
    </location>
    <ligand>
        <name>L-glutamine</name>
        <dbReference type="ChEBI" id="CHEBI:58359"/>
    </ligand>
</feature>
<keyword evidence="14" id="KW-1185">Reference proteome</keyword>
<dbReference type="Gene3D" id="3.50.30.20">
    <property type="entry name" value="Carbamoyl-phosphate synthase small subunit, N-terminal domain"/>
    <property type="match status" value="1"/>
</dbReference>
<evidence type="ECO:0000256" key="4">
    <source>
        <dbReference type="ARBA" id="ARBA00022598"/>
    </source>
</evidence>
<dbReference type="HAMAP" id="MF_01209">
    <property type="entry name" value="CPSase_S_chain"/>
    <property type="match status" value="1"/>
</dbReference>
<dbReference type="CDD" id="cd01744">
    <property type="entry name" value="GATase1_CPSase"/>
    <property type="match status" value="1"/>
</dbReference>
<dbReference type="Proteomes" id="UP001144204">
    <property type="component" value="Unassembled WGS sequence"/>
</dbReference>
<dbReference type="PRINTS" id="PR00096">
    <property type="entry name" value="GATASE"/>
</dbReference>
<dbReference type="PRINTS" id="PR00099">
    <property type="entry name" value="CPSGATASE"/>
</dbReference>
<comment type="similarity">
    <text evidence="3 11">Belongs to the CarA family.</text>
</comment>
<keyword evidence="6 11" id="KW-0067">ATP-binding</keyword>
<dbReference type="GO" id="GO:0005524">
    <property type="term" value="F:ATP binding"/>
    <property type="evidence" value="ECO:0007669"/>
    <property type="project" value="UniProtKB-UniRule"/>
</dbReference>
<evidence type="ECO:0000256" key="6">
    <source>
        <dbReference type="ARBA" id="ARBA00022840"/>
    </source>
</evidence>
<comment type="pathway">
    <text evidence="1 11">Pyrimidine metabolism; UMP biosynthesis via de novo pathway; (S)-dihydroorotate from bicarbonate: step 1/3.</text>
</comment>
<feature type="active site" evidence="11">
    <location>
        <position position="329"/>
    </location>
</feature>
<dbReference type="PANTHER" id="PTHR43418">
    <property type="entry name" value="MULTIFUNCTIONAL TRYPTOPHAN BIOSYNTHESIS PROTEIN-RELATED"/>
    <property type="match status" value="1"/>
</dbReference>
<keyword evidence="8 11" id="KW-0665">Pyrimidine biosynthesis</keyword>
<dbReference type="PROSITE" id="PS51273">
    <property type="entry name" value="GATASE_TYPE_1"/>
    <property type="match status" value="1"/>
</dbReference>
<name>A0A9W6B218_9LACO</name>
<dbReference type="SMART" id="SM01097">
    <property type="entry name" value="CPSase_sm_chain"/>
    <property type="match status" value="1"/>
</dbReference>
<comment type="catalytic activity">
    <reaction evidence="9 11">
        <text>hydrogencarbonate + L-glutamine + 2 ATP + H2O = carbamoyl phosphate + L-glutamate + 2 ADP + phosphate + 2 H(+)</text>
        <dbReference type="Rhea" id="RHEA:18633"/>
        <dbReference type="ChEBI" id="CHEBI:15377"/>
        <dbReference type="ChEBI" id="CHEBI:15378"/>
        <dbReference type="ChEBI" id="CHEBI:17544"/>
        <dbReference type="ChEBI" id="CHEBI:29985"/>
        <dbReference type="ChEBI" id="CHEBI:30616"/>
        <dbReference type="ChEBI" id="CHEBI:43474"/>
        <dbReference type="ChEBI" id="CHEBI:58228"/>
        <dbReference type="ChEBI" id="CHEBI:58359"/>
        <dbReference type="ChEBI" id="CHEBI:456216"/>
        <dbReference type="EC" id="6.3.5.5"/>
    </reaction>
</comment>
<feature type="region of interest" description="CPSase" evidence="11">
    <location>
        <begin position="1"/>
        <end position="168"/>
    </location>
</feature>
<evidence type="ECO:0000256" key="9">
    <source>
        <dbReference type="ARBA" id="ARBA00048816"/>
    </source>
</evidence>
<evidence type="ECO:0000256" key="11">
    <source>
        <dbReference type="HAMAP-Rule" id="MF_01209"/>
    </source>
</evidence>
<evidence type="ECO:0000313" key="14">
    <source>
        <dbReference type="Proteomes" id="UP001144204"/>
    </source>
</evidence>
<dbReference type="Gene3D" id="3.40.50.880">
    <property type="match status" value="1"/>
</dbReference>
<dbReference type="InterPro" id="IPR029062">
    <property type="entry name" value="Class_I_gatase-like"/>
</dbReference>
<gene>
    <name evidence="11 13" type="primary">carA</name>
    <name evidence="13" type="ORF">WR164_14060</name>
</gene>
<accession>A0A9W6B218</accession>
<dbReference type="SUPFAM" id="SSF52021">
    <property type="entry name" value="Carbamoyl phosphate synthetase, small subunit N-terminal domain"/>
    <property type="match status" value="1"/>
</dbReference>
<dbReference type="SUPFAM" id="SSF52317">
    <property type="entry name" value="Class I glutamine amidotransferase-like"/>
    <property type="match status" value="1"/>
</dbReference>
<evidence type="ECO:0000256" key="1">
    <source>
        <dbReference type="ARBA" id="ARBA00004812"/>
    </source>
</evidence>
<dbReference type="EMBL" id="BRPL01000004">
    <property type="protein sequence ID" value="GLB47427.1"/>
    <property type="molecule type" value="Genomic_DNA"/>
</dbReference>
<dbReference type="GO" id="GO:0044205">
    <property type="term" value="P:'de novo' UMP biosynthetic process"/>
    <property type="evidence" value="ECO:0007669"/>
    <property type="project" value="UniProtKB-UniRule"/>
</dbReference>
<dbReference type="NCBIfam" id="NF009475">
    <property type="entry name" value="PRK12838.1"/>
    <property type="match status" value="1"/>
</dbReference>
<dbReference type="InterPro" id="IPR006274">
    <property type="entry name" value="CarbamoylP_synth_ssu"/>
</dbReference>
<dbReference type="InterPro" id="IPR036480">
    <property type="entry name" value="CarbP_synth_ssu_N_sf"/>
</dbReference>
<dbReference type="AlphaFoldDB" id="A0A9W6B218"/>
<comment type="subunit">
    <text evidence="11">Composed of two chains; the small (or glutamine) chain promotes the hydrolysis of glutamine to ammonia, which is used by the large (or ammonia) chain to synthesize carbamoyl phosphate. Tetramer of heterodimers (alpha,beta)4.</text>
</comment>